<organism evidence="3 4">
    <name type="scientific">Hibiscus sabdariffa</name>
    <name type="common">roselle</name>
    <dbReference type="NCBI Taxonomy" id="183260"/>
    <lineage>
        <taxon>Eukaryota</taxon>
        <taxon>Viridiplantae</taxon>
        <taxon>Streptophyta</taxon>
        <taxon>Embryophyta</taxon>
        <taxon>Tracheophyta</taxon>
        <taxon>Spermatophyta</taxon>
        <taxon>Magnoliopsida</taxon>
        <taxon>eudicotyledons</taxon>
        <taxon>Gunneridae</taxon>
        <taxon>Pentapetalae</taxon>
        <taxon>rosids</taxon>
        <taxon>malvids</taxon>
        <taxon>Malvales</taxon>
        <taxon>Malvaceae</taxon>
        <taxon>Malvoideae</taxon>
        <taxon>Hibiscus</taxon>
    </lineage>
</organism>
<feature type="region of interest" description="Disordered" evidence="1">
    <location>
        <begin position="33"/>
        <end position="79"/>
    </location>
</feature>
<sequence length="126" mass="13943">MAIKPSLSLIICSSLFASLLLFSYGTVSRKPQVREDGYGQDKAGLRGHRSNTAPSQVGRNTPPAAASDRLTSKTLSSQRNTFPCDSKMTIKKFSVCRPWKSLQKPFQSFFTPMNINMSVHVLDCVE</sequence>
<dbReference type="Proteomes" id="UP001472677">
    <property type="component" value="Unassembled WGS sequence"/>
</dbReference>
<keyword evidence="4" id="KW-1185">Reference proteome</keyword>
<dbReference type="EMBL" id="JBBPBM010000009">
    <property type="protein sequence ID" value="KAK8567412.1"/>
    <property type="molecule type" value="Genomic_DNA"/>
</dbReference>
<reference evidence="3 4" key="1">
    <citation type="journal article" date="2024" name="G3 (Bethesda)">
        <title>Genome assembly of Hibiscus sabdariffa L. provides insights into metabolisms of medicinal natural products.</title>
        <authorList>
            <person name="Kim T."/>
        </authorList>
    </citation>
    <scope>NUCLEOTIDE SEQUENCE [LARGE SCALE GENOMIC DNA]</scope>
    <source>
        <strain evidence="3">TK-2024</strain>
        <tissue evidence="3">Old leaves</tissue>
    </source>
</reference>
<proteinExistence type="predicted"/>
<accession>A0ABR2EWQ0</accession>
<feature type="signal peptide" evidence="2">
    <location>
        <begin position="1"/>
        <end position="25"/>
    </location>
</feature>
<feature type="chain" id="PRO_5046655490" evidence="2">
    <location>
        <begin position="26"/>
        <end position="126"/>
    </location>
</feature>
<keyword evidence="2" id="KW-0732">Signal</keyword>
<evidence type="ECO:0000256" key="1">
    <source>
        <dbReference type="SAM" id="MobiDB-lite"/>
    </source>
</evidence>
<gene>
    <name evidence="3" type="ORF">V6N12_006002</name>
</gene>
<evidence type="ECO:0000256" key="2">
    <source>
        <dbReference type="SAM" id="SignalP"/>
    </source>
</evidence>
<protein>
    <submittedName>
        <fullName evidence="3">Uncharacterized protein</fullName>
    </submittedName>
</protein>
<name>A0ABR2EWQ0_9ROSI</name>
<feature type="compositionally biased region" description="Polar residues" evidence="1">
    <location>
        <begin position="50"/>
        <end position="59"/>
    </location>
</feature>
<comment type="caution">
    <text evidence="3">The sequence shown here is derived from an EMBL/GenBank/DDBJ whole genome shotgun (WGS) entry which is preliminary data.</text>
</comment>
<evidence type="ECO:0000313" key="3">
    <source>
        <dbReference type="EMBL" id="KAK8567412.1"/>
    </source>
</evidence>
<evidence type="ECO:0000313" key="4">
    <source>
        <dbReference type="Proteomes" id="UP001472677"/>
    </source>
</evidence>